<dbReference type="InterPro" id="IPR016772">
    <property type="entry name" value="UCP020408"/>
</dbReference>
<gene>
    <name evidence="2" type="ORF">CUS_6735</name>
</gene>
<dbReference type="AlphaFoldDB" id="E9SCY1"/>
<dbReference type="RefSeq" id="WP_002849937.1">
    <property type="nucleotide sequence ID" value="NZ_ADKM02000085.1"/>
</dbReference>
<sequence>MSVVIIGGNDRMSTRYKEICKSFDVKAKVFIKYATDLDKKIGSPDFAVVFTDTVSHKMLNSLNARAEKLNFPVELCHSSSVSALKKVLCKYCGGNCEKCRLAQ</sequence>
<evidence type="ECO:0000313" key="3">
    <source>
        <dbReference type="Proteomes" id="UP000004259"/>
    </source>
</evidence>
<dbReference type="Pfam" id="PF10087">
    <property type="entry name" value="DUF2325"/>
    <property type="match status" value="1"/>
</dbReference>
<dbReference type="OrthoDB" id="5396775at2"/>
<proteinExistence type="inferred from homology"/>
<dbReference type="EMBL" id="ADKM02000085">
    <property type="protein sequence ID" value="EGC02892.1"/>
    <property type="molecule type" value="Genomic_DNA"/>
</dbReference>
<name>E9SCY1_RUMAL</name>
<reference evidence="2 3" key="1">
    <citation type="submission" date="2011-02" db="EMBL/GenBank/DDBJ databases">
        <authorList>
            <person name="Nelson K.E."/>
            <person name="Sutton G."/>
            <person name="Torralba M."/>
            <person name="Durkin S."/>
            <person name="Harkins D."/>
            <person name="Montgomery R."/>
            <person name="Ziemer C."/>
            <person name="Klaassens E."/>
            <person name="Ocuiv P."/>
            <person name="Morrison M."/>
        </authorList>
    </citation>
    <scope>NUCLEOTIDE SEQUENCE [LARGE SCALE GENOMIC DNA]</scope>
    <source>
        <strain evidence="2 3">8</strain>
    </source>
</reference>
<dbReference type="eggNOG" id="ENOG5032SEK">
    <property type="taxonomic scope" value="Bacteria"/>
</dbReference>
<protein>
    <recommendedName>
        <fullName evidence="4">DUF2325 domain-containing protein</fullName>
    </recommendedName>
</protein>
<comment type="similarity">
    <text evidence="1">Belongs to the UPF0751 family.</text>
</comment>
<comment type="caution">
    <text evidence="2">The sequence shown here is derived from an EMBL/GenBank/DDBJ whole genome shotgun (WGS) entry which is preliminary data.</text>
</comment>
<dbReference type="Proteomes" id="UP000004259">
    <property type="component" value="Unassembled WGS sequence"/>
</dbReference>
<organism evidence="2 3">
    <name type="scientific">Ruminococcus albus 8</name>
    <dbReference type="NCBI Taxonomy" id="246199"/>
    <lineage>
        <taxon>Bacteria</taxon>
        <taxon>Bacillati</taxon>
        <taxon>Bacillota</taxon>
        <taxon>Clostridia</taxon>
        <taxon>Eubacteriales</taxon>
        <taxon>Oscillospiraceae</taxon>
        <taxon>Ruminococcus</taxon>
    </lineage>
</organism>
<keyword evidence="3" id="KW-1185">Reference proteome</keyword>
<evidence type="ECO:0000256" key="1">
    <source>
        <dbReference type="ARBA" id="ARBA00007189"/>
    </source>
</evidence>
<accession>E9SCY1</accession>
<evidence type="ECO:0008006" key="4">
    <source>
        <dbReference type="Google" id="ProtNLM"/>
    </source>
</evidence>
<evidence type="ECO:0000313" key="2">
    <source>
        <dbReference type="EMBL" id="EGC02892.1"/>
    </source>
</evidence>
<dbReference type="STRING" id="246199.CUS_6735"/>